<name>A0A4P7C288_9GAMM</name>
<reference evidence="1 2" key="1">
    <citation type="submission" date="2019-03" db="EMBL/GenBank/DDBJ databases">
        <title>The genome sequence of Nitrosococcus wardiae strain D1FHST reveals the archetypal metabolic capacity of ammonia-oxidizing Gammaproteobacteria.</title>
        <authorList>
            <person name="Wang L."/>
            <person name="Lim C.K."/>
            <person name="Hanson T.E."/>
            <person name="Dang H."/>
            <person name="Klotz M.G."/>
        </authorList>
    </citation>
    <scope>NUCLEOTIDE SEQUENCE [LARGE SCALE GENOMIC DNA]</scope>
    <source>
        <strain evidence="1 2">D1FHS</strain>
    </source>
</reference>
<proteinExistence type="predicted"/>
<keyword evidence="2" id="KW-1185">Reference proteome</keyword>
<sequence>MDVFKCSVRLSDGKVVTCDGIAYEGKLWLVPLWLRHPRNLVVLPERIIRFDSFPHQKTEGGDLDYQSIQLPIPKSALRGEVPEGIEYIDHPQNIQVPVHLLRR</sequence>
<organism evidence="1 2">
    <name type="scientific">Nitrosococcus wardiae</name>
    <dbReference type="NCBI Taxonomy" id="1814290"/>
    <lineage>
        <taxon>Bacteria</taxon>
        <taxon>Pseudomonadati</taxon>
        <taxon>Pseudomonadota</taxon>
        <taxon>Gammaproteobacteria</taxon>
        <taxon>Chromatiales</taxon>
        <taxon>Chromatiaceae</taxon>
        <taxon>Nitrosococcus</taxon>
    </lineage>
</organism>
<dbReference type="RefSeq" id="WP_134358192.1">
    <property type="nucleotide sequence ID" value="NZ_CP038033.1"/>
</dbReference>
<gene>
    <name evidence="1" type="ORF">E3U44_10835</name>
</gene>
<protein>
    <submittedName>
        <fullName evidence="1">Uncharacterized protein</fullName>
    </submittedName>
</protein>
<dbReference type="AlphaFoldDB" id="A0A4P7C288"/>
<dbReference type="Proteomes" id="UP000294325">
    <property type="component" value="Chromosome"/>
</dbReference>
<dbReference type="KEGG" id="nwr:E3U44_10835"/>
<accession>A0A4P7C288</accession>
<evidence type="ECO:0000313" key="1">
    <source>
        <dbReference type="EMBL" id="QBQ54956.1"/>
    </source>
</evidence>
<evidence type="ECO:0000313" key="2">
    <source>
        <dbReference type="Proteomes" id="UP000294325"/>
    </source>
</evidence>
<dbReference type="EMBL" id="CP038033">
    <property type="protein sequence ID" value="QBQ54956.1"/>
    <property type="molecule type" value="Genomic_DNA"/>
</dbReference>